<dbReference type="AlphaFoldDB" id="A0A7X9RUM4"/>
<dbReference type="RefSeq" id="WP_169657320.1">
    <property type="nucleotide sequence ID" value="NZ_JABANE010000033.1"/>
</dbReference>
<name>A0A7X9RUM4_9BACT</name>
<dbReference type="Proteomes" id="UP000576082">
    <property type="component" value="Unassembled WGS sequence"/>
</dbReference>
<proteinExistence type="predicted"/>
<evidence type="ECO:0000313" key="2">
    <source>
        <dbReference type="Proteomes" id="UP000576082"/>
    </source>
</evidence>
<accession>A0A7X9RUM4</accession>
<sequence length="156" mass="17856">MMQKIIVEIFPEQETIIYGHEDVNNFFISNKDFAEVLGISPSNLRAVKSGNESILHKGSHWQLLRMPTQGGMQMTTAWSKQGVIAVCNFQNTHKADEVKRWAEKYTSGQFIVGDKKKADVLTLVTEFYEIINDDDTMSNNTRKELTQLMKKIKSQL</sequence>
<comment type="caution">
    <text evidence="1">The sequence shown here is derived from an EMBL/GenBank/DDBJ whole genome shotgun (WGS) entry which is preliminary data.</text>
</comment>
<reference evidence="1 2" key="1">
    <citation type="submission" date="2020-04" db="EMBL/GenBank/DDBJ databases">
        <title>Flammeovirga sp. SR4, a novel species isolated from seawater.</title>
        <authorList>
            <person name="Wang X."/>
        </authorList>
    </citation>
    <scope>NUCLEOTIDE SEQUENCE [LARGE SCALE GENOMIC DNA]</scope>
    <source>
        <strain evidence="1 2">ATCC 23126</strain>
    </source>
</reference>
<organism evidence="1 2">
    <name type="scientific">Flammeovirga aprica JL-4</name>
    <dbReference type="NCBI Taxonomy" id="694437"/>
    <lineage>
        <taxon>Bacteria</taxon>
        <taxon>Pseudomonadati</taxon>
        <taxon>Bacteroidota</taxon>
        <taxon>Cytophagia</taxon>
        <taxon>Cytophagales</taxon>
        <taxon>Flammeovirgaceae</taxon>
        <taxon>Flammeovirga</taxon>
    </lineage>
</organism>
<dbReference type="EMBL" id="JABANE010000033">
    <property type="protein sequence ID" value="NME69033.1"/>
    <property type="molecule type" value="Genomic_DNA"/>
</dbReference>
<evidence type="ECO:0000313" key="1">
    <source>
        <dbReference type="EMBL" id="NME69033.1"/>
    </source>
</evidence>
<keyword evidence="2" id="KW-1185">Reference proteome</keyword>
<protein>
    <recommendedName>
        <fullName evidence="3">Bro-N domain-containing protein</fullName>
    </recommendedName>
</protein>
<evidence type="ECO:0008006" key="3">
    <source>
        <dbReference type="Google" id="ProtNLM"/>
    </source>
</evidence>
<gene>
    <name evidence="1" type="ORF">HHU12_13750</name>
</gene>